<keyword evidence="14" id="KW-1185">Reference proteome</keyword>
<evidence type="ECO:0000259" key="12">
    <source>
        <dbReference type="PROSITE" id="PS51186"/>
    </source>
</evidence>
<comment type="similarity">
    <text evidence="2">Belongs to the acetyltransferase family. ECO subfamily.</text>
</comment>
<evidence type="ECO:0000256" key="10">
    <source>
        <dbReference type="ARBA" id="ARBA00023315"/>
    </source>
</evidence>
<feature type="domain" description="N-acetyltransferase" evidence="12">
    <location>
        <begin position="115"/>
        <end position="272"/>
    </location>
</feature>
<evidence type="ECO:0000256" key="6">
    <source>
        <dbReference type="ARBA" id="ARBA00022771"/>
    </source>
</evidence>
<dbReference type="InterPro" id="IPR028005">
    <property type="entry name" value="AcTrfase_ESCO_Znf_dom"/>
</dbReference>
<dbReference type="GO" id="GO:0008270">
    <property type="term" value="F:zinc ion binding"/>
    <property type="evidence" value="ECO:0007669"/>
    <property type="project" value="UniProtKB-KW"/>
</dbReference>
<dbReference type="PROSITE" id="PS51186">
    <property type="entry name" value="GNAT"/>
    <property type="match status" value="1"/>
</dbReference>
<dbReference type="Pfam" id="PF13878">
    <property type="entry name" value="zf-C2H2_3"/>
    <property type="match status" value="1"/>
</dbReference>
<evidence type="ECO:0000256" key="3">
    <source>
        <dbReference type="ARBA" id="ARBA00022043"/>
    </source>
</evidence>
<evidence type="ECO:0000256" key="8">
    <source>
        <dbReference type="ARBA" id="ARBA00023242"/>
    </source>
</evidence>
<name>A0AAN7WPR4_9SACH</name>
<dbReference type="GO" id="GO:0005634">
    <property type="term" value="C:nucleus"/>
    <property type="evidence" value="ECO:0007669"/>
    <property type="project" value="UniProtKB-SubCell"/>
</dbReference>
<accession>A0AAN7WPR4</accession>
<proteinExistence type="inferred from homology"/>
<keyword evidence="9" id="KW-0131">Cell cycle</keyword>
<dbReference type="Proteomes" id="UP001306508">
    <property type="component" value="Unassembled WGS sequence"/>
</dbReference>
<keyword evidence="6" id="KW-0863">Zinc-finger</keyword>
<dbReference type="GO" id="GO:0000785">
    <property type="term" value="C:chromatin"/>
    <property type="evidence" value="ECO:0007669"/>
    <property type="project" value="TreeGrafter"/>
</dbReference>
<evidence type="ECO:0000256" key="1">
    <source>
        <dbReference type="ARBA" id="ARBA00004123"/>
    </source>
</evidence>
<keyword evidence="5" id="KW-0479">Metal-binding</keyword>
<organism evidence="13 14">
    <name type="scientific">Arxiozyma heterogenica</name>
    <dbReference type="NCBI Taxonomy" id="278026"/>
    <lineage>
        <taxon>Eukaryota</taxon>
        <taxon>Fungi</taxon>
        <taxon>Dikarya</taxon>
        <taxon>Ascomycota</taxon>
        <taxon>Saccharomycotina</taxon>
        <taxon>Saccharomycetes</taxon>
        <taxon>Saccharomycetales</taxon>
        <taxon>Saccharomycetaceae</taxon>
        <taxon>Arxiozyma</taxon>
    </lineage>
</organism>
<dbReference type="EMBL" id="JAWIZZ010000040">
    <property type="protein sequence ID" value="KAK5780777.1"/>
    <property type="molecule type" value="Genomic_DNA"/>
</dbReference>
<comment type="caution">
    <text evidence="13">The sequence shown here is derived from an EMBL/GenBank/DDBJ whole genome shotgun (WGS) entry which is preliminary data.</text>
</comment>
<evidence type="ECO:0000313" key="14">
    <source>
        <dbReference type="Proteomes" id="UP001306508"/>
    </source>
</evidence>
<dbReference type="SUPFAM" id="SSF55729">
    <property type="entry name" value="Acyl-CoA N-acyltransferases (Nat)"/>
    <property type="match status" value="1"/>
</dbReference>
<dbReference type="InterPro" id="IPR028009">
    <property type="entry name" value="ESCO_Acetyltransf_dom"/>
</dbReference>
<protein>
    <recommendedName>
        <fullName evidence="3">N-acetyltransferase ECO1</fullName>
    </recommendedName>
    <alternativeName>
        <fullName evidence="11">Establishment of cohesion protein 1</fullName>
    </alternativeName>
</protein>
<keyword evidence="4" id="KW-0808">Transferase</keyword>
<dbReference type="Pfam" id="PF13880">
    <property type="entry name" value="Acetyltransf_13"/>
    <property type="match status" value="1"/>
</dbReference>
<dbReference type="PANTHER" id="PTHR45884">
    <property type="entry name" value="N-ACETYLTRANSFERASE ECO"/>
    <property type="match status" value="1"/>
</dbReference>
<evidence type="ECO:0000256" key="5">
    <source>
        <dbReference type="ARBA" id="ARBA00022723"/>
    </source>
</evidence>
<dbReference type="GO" id="GO:0061733">
    <property type="term" value="F:protein-lysine-acetyltransferase activity"/>
    <property type="evidence" value="ECO:0007669"/>
    <property type="project" value="TreeGrafter"/>
</dbReference>
<dbReference type="PANTHER" id="PTHR45884:SF2">
    <property type="entry name" value="N-ACETYLTRANSFERASE ECO"/>
    <property type="match status" value="1"/>
</dbReference>
<keyword evidence="8" id="KW-0539">Nucleus</keyword>
<gene>
    <name evidence="13" type="ORF">RI543_001900</name>
</gene>
<evidence type="ECO:0000256" key="11">
    <source>
        <dbReference type="ARBA" id="ARBA00032212"/>
    </source>
</evidence>
<keyword evidence="7" id="KW-0862">Zinc</keyword>
<evidence type="ECO:0000313" key="13">
    <source>
        <dbReference type="EMBL" id="KAK5780777.1"/>
    </source>
</evidence>
<dbReference type="AlphaFoldDB" id="A0AAN7WPR4"/>
<dbReference type="InterPro" id="IPR000182">
    <property type="entry name" value="GNAT_dom"/>
</dbReference>
<evidence type="ECO:0000256" key="7">
    <source>
        <dbReference type="ARBA" id="ARBA00022833"/>
    </source>
</evidence>
<evidence type="ECO:0000256" key="9">
    <source>
        <dbReference type="ARBA" id="ARBA00023306"/>
    </source>
</evidence>
<dbReference type="GO" id="GO:0007064">
    <property type="term" value="P:mitotic sister chromatid cohesion"/>
    <property type="evidence" value="ECO:0007669"/>
    <property type="project" value="TreeGrafter"/>
</dbReference>
<dbReference type="Gene3D" id="3.40.630.30">
    <property type="match status" value="1"/>
</dbReference>
<comment type="subcellular location">
    <subcellularLocation>
        <location evidence="1">Nucleus</location>
    </subcellularLocation>
</comment>
<evidence type="ECO:0000256" key="4">
    <source>
        <dbReference type="ARBA" id="ARBA00022679"/>
    </source>
</evidence>
<reference evidence="14" key="1">
    <citation type="submission" date="2023-07" db="EMBL/GenBank/DDBJ databases">
        <title>A draft genome of Kazachstania heterogenica Y-27499.</title>
        <authorList>
            <person name="Donic C."/>
            <person name="Kralova J.S."/>
            <person name="Fidel L."/>
            <person name="Ben-Dor S."/>
            <person name="Jung S."/>
        </authorList>
    </citation>
    <scope>NUCLEOTIDE SEQUENCE [LARGE SCALE GENOMIC DNA]</scope>
    <source>
        <strain evidence="14">Y27499</strain>
    </source>
</reference>
<sequence>MVLEKNTNRKQKTGNGKSIRAKINNKSRFFQAKLAFPSKNPNKVIECTKCGMTYSNQSHEDIMMHDKFHDLRINGRKWSTNWGQQVYLVEDSVDGLLSTPLLSQDSCFTNDERIVMVRPNHSAEVNATLDIMTLVNNELNAPHDENSFWSQENGTGKAFIYVKNGKAVGAVTIEMLEKDRGRWMIYKNKVIVQQSRPQFILGISRIWVCKSQRLNGIATKLLNAARQNTIFGKIVDKQFIAWSQPSDNGGKMALKYNSVRHNSGEILIPCYI</sequence>
<dbReference type="InterPro" id="IPR016181">
    <property type="entry name" value="Acyl_CoA_acyltransferase"/>
</dbReference>
<keyword evidence="10" id="KW-0012">Acyltransferase</keyword>
<evidence type="ECO:0000256" key="2">
    <source>
        <dbReference type="ARBA" id="ARBA00005816"/>
    </source>
</evidence>